<dbReference type="InterPro" id="IPR038765">
    <property type="entry name" value="Papain-like_cys_pep_sf"/>
</dbReference>
<evidence type="ECO:0008006" key="3">
    <source>
        <dbReference type="Google" id="ProtNLM"/>
    </source>
</evidence>
<comment type="caution">
    <text evidence="1">The sequence shown here is derived from an EMBL/GenBank/DDBJ whole genome shotgun (WGS) entry which is preliminary data.</text>
</comment>
<dbReference type="EMBL" id="JAPDDS010000001">
    <property type="protein sequence ID" value="MCW1883420.1"/>
    <property type="molecule type" value="Genomic_DNA"/>
</dbReference>
<name>A0ABT3FK91_9BACT</name>
<reference evidence="1 2" key="1">
    <citation type="submission" date="2022-10" db="EMBL/GenBank/DDBJ databases">
        <title>Luteolibacter flavescens strain MCCC 1K03193, whole genome shotgun sequencing project.</title>
        <authorList>
            <person name="Zhao G."/>
            <person name="Shen L."/>
        </authorList>
    </citation>
    <scope>NUCLEOTIDE SEQUENCE [LARGE SCALE GENOMIC DNA]</scope>
    <source>
        <strain evidence="1 2">MCCC 1K03193</strain>
    </source>
</reference>
<sequence length="236" mass="26749">MFRRLFFCPALLFFCQCSSTPDLSIPSPSMTVRRADAISTAYTYSRLEWTPREQNRKHGRDSNGILVHTPDTTLSDHGFSNGWWKIGQVSRGMAYQWGGFDTPEEFLTSVAKGEAAGDISTALKRKLGDDGTSKEACGIDCSGFVSRCWRLSRPYSTKELPSICDRLGSWDELKPGDILLNDRHVLLFAKWAKSGASMYIYEAGPLPVWRVNAAEIQKDYLLERGYQPWRYRGIRD</sequence>
<dbReference type="SUPFAM" id="SSF54001">
    <property type="entry name" value="Cysteine proteinases"/>
    <property type="match status" value="1"/>
</dbReference>
<evidence type="ECO:0000313" key="2">
    <source>
        <dbReference type="Proteomes" id="UP001207930"/>
    </source>
</evidence>
<dbReference type="Proteomes" id="UP001207930">
    <property type="component" value="Unassembled WGS sequence"/>
</dbReference>
<organism evidence="1 2">
    <name type="scientific">Luteolibacter flavescens</name>
    <dbReference type="NCBI Taxonomy" id="1859460"/>
    <lineage>
        <taxon>Bacteria</taxon>
        <taxon>Pseudomonadati</taxon>
        <taxon>Verrucomicrobiota</taxon>
        <taxon>Verrucomicrobiia</taxon>
        <taxon>Verrucomicrobiales</taxon>
        <taxon>Verrucomicrobiaceae</taxon>
        <taxon>Luteolibacter</taxon>
    </lineage>
</organism>
<dbReference type="Gene3D" id="3.90.1720.10">
    <property type="entry name" value="endopeptidase domain like (from Nostoc punctiforme)"/>
    <property type="match status" value="1"/>
</dbReference>
<protein>
    <recommendedName>
        <fullName evidence="3">NlpC/P60 domain-containing protein</fullName>
    </recommendedName>
</protein>
<evidence type="ECO:0000313" key="1">
    <source>
        <dbReference type="EMBL" id="MCW1883420.1"/>
    </source>
</evidence>
<accession>A0ABT3FK91</accession>
<proteinExistence type="predicted"/>
<gene>
    <name evidence="1" type="ORF">OKA04_01685</name>
</gene>
<keyword evidence="2" id="KW-1185">Reference proteome</keyword>